<organism evidence="4 5">
    <name type="scientific">Haloactinopolyspora alba</name>
    <dbReference type="NCBI Taxonomy" id="648780"/>
    <lineage>
        <taxon>Bacteria</taxon>
        <taxon>Bacillati</taxon>
        <taxon>Actinomycetota</taxon>
        <taxon>Actinomycetes</taxon>
        <taxon>Jiangellales</taxon>
        <taxon>Jiangellaceae</taxon>
        <taxon>Haloactinopolyspora</taxon>
    </lineage>
</organism>
<dbReference type="Gene3D" id="3.40.50.720">
    <property type="entry name" value="NAD(P)-binding Rossmann-like Domain"/>
    <property type="match status" value="1"/>
</dbReference>
<dbReference type="InterPro" id="IPR036291">
    <property type="entry name" value="NAD(P)-bd_dom_sf"/>
</dbReference>
<gene>
    <name evidence="4" type="ORF">CLV30_101131</name>
</gene>
<dbReference type="SUPFAM" id="SSF51735">
    <property type="entry name" value="NAD(P)-binding Rossmann-fold domains"/>
    <property type="match status" value="1"/>
</dbReference>
<reference evidence="4 5" key="1">
    <citation type="submission" date="2018-03" db="EMBL/GenBank/DDBJ databases">
        <title>Genomic Encyclopedia of Archaeal and Bacterial Type Strains, Phase II (KMG-II): from individual species to whole genera.</title>
        <authorList>
            <person name="Goeker M."/>
        </authorList>
    </citation>
    <scope>NUCLEOTIDE SEQUENCE [LARGE SCALE GENOMIC DNA]</scope>
    <source>
        <strain evidence="4 5">DSM 45211</strain>
    </source>
</reference>
<proteinExistence type="inferred from homology"/>
<dbReference type="AlphaFoldDB" id="A0A2P8EFE9"/>
<dbReference type="Pfam" id="PF00106">
    <property type="entry name" value="adh_short"/>
    <property type="match status" value="1"/>
</dbReference>
<dbReference type="RefSeq" id="WP_106535253.1">
    <property type="nucleotide sequence ID" value="NZ_ML142897.1"/>
</dbReference>
<dbReference type="PROSITE" id="PS00061">
    <property type="entry name" value="ADH_SHORT"/>
    <property type="match status" value="1"/>
</dbReference>
<evidence type="ECO:0000313" key="4">
    <source>
        <dbReference type="EMBL" id="PSL08164.1"/>
    </source>
</evidence>
<name>A0A2P8EFE9_9ACTN</name>
<evidence type="ECO:0000256" key="2">
    <source>
        <dbReference type="ARBA" id="ARBA00023002"/>
    </source>
</evidence>
<dbReference type="PANTHER" id="PTHR44169">
    <property type="entry name" value="NADPH-DEPENDENT 1-ACYLDIHYDROXYACETONE PHOSPHATE REDUCTASE"/>
    <property type="match status" value="1"/>
</dbReference>
<evidence type="ECO:0000256" key="3">
    <source>
        <dbReference type="RuleBase" id="RU000363"/>
    </source>
</evidence>
<dbReference type="PANTHER" id="PTHR44169:SF6">
    <property type="entry name" value="NADPH-DEPENDENT 1-ACYLDIHYDROXYACETONE PHOSPHATE REDUCTASE"/>
    <property type="match status" value="1"/>
</dbReference>
<dbReference type="GO" id="GO:0016491">
    <property type="term" value="F:oxidoreductase activity"/>
    <property type="evidence" value="ECO:0007669"/>
    <property type="project" value="UniProtKB-KW"/>
</dbReference>
<comment type="caution">
    <text evidence="4">The sequence shown here is derived from an EMBL/GenBank/DDBJ whole genome shotgun (WGS) entry which is preliminary data.</text>
</comment>
<sequence length="238" mass="24834">MRLSGQTAFVTGANRGIGRAFVSGFLARGASRVYAGVRDPLSIDDELSHDPRVEVVRLEVTDRGEITRAADVASDTTVLVNNAGAVAFESLLTGSLETARRLFDTNVFGPWELTRAFAPALRASRGAVVNVLSAIAWFSPPQNGAYGATKSAAWSLSNGLRSELAPAGVLVQGLHFGAVDTDFSAGFDIPKIAPEDVVRASLDGLEAGTAEVLVDTESRAAKAALTGEPNGYVRAMAG</sequence>
<accession>A0A2P8EFE9</accession>
<evidence type="ECO:0000256" key="1">
    <source>
        <dbReference type="ARBA" id="ARBA00006484"/>
    </source>
</evidence>
<dbReference type="Proteomes" id="UP000243528">
    <property type="component" value="Unassembled WGS sequence"/>
</dbReference>
<evidence type="ECO:0000313" key="5">
    <source>
        <dbReference type="Proteomes" id="UP000243528"/>
    </source>
</evidence>
<dbReference type="InterPro" id="IPR002347">
    <property type="entry name" value="SDR_fam"/>
</dbReference>
<dbReference type="NCBIfam" id="NF006119">
    <property type="entry name" value="PRK08264.1-5"/>
    <property type="match status" value="1"/>
</dbReference>
<dbReference type="InterPro" id="IPR020904">
    <property type="entry name" value="Sc_DH/Rdtase_CS"/>
</dbReference>
<dbReference type="PRINTS" id="PR00080">
    <property type="entry name" value="SDRFAMILY"/>
</dbReference>
<dbReference type="EMBL" id="PYGE01000001">
    <property type="protein sequence ID" value="PSL08164.1"/>
    <property type="molecule type" value="Genomic_DNA"/>
</dbReference>
<keyword evidence="2" id="KW-0560">Oxidoreductase</keyword>
<keyword evidence="5" id="KW-1185">Reference proteome</keyword>
<dbReference type="PRINTS" id="PR00081">
    <property type="entry name" value="GDHRDH"/>
</dbReference>
<dbReference type="OrthoDB" id="3212478at2"/>
<protein>
    <submittedName>
        <fullName evidence="4">Short-subunit dehydrogenase</fullName>
    </submittedName>
</protein>
<comment type="similarity">
    <text evidence="1 3">Belongs to the short-chain dehydrogenases/reductases (SDR) family.</text>
</comment>